<dbReference type="AlphaFoldDB" id="A0A8H6BX36"/>
<dbReference type="EMBL" id="JABWAD010000052">
    <property type="protein sequence ID" value="KAF6068705.1"/>
    <property type="molecule type" value="Genomic_DNA"/>
</dbReference>
<proteinExistence type="predicted"/>
<name>A0A8H6BX36_CANAX</name>
<evidence type="ECO:0000313" key="2">
    <source>
        <dbReference type="Proteomes" id="UP000536275"/>
    </source>
</evidence>
<evidence type="ECO:0000313" key="1">
    <source>
        <dbReference type="EMBL" id="KAF6068705.1"/>
    </source>
</evidence>
<accession>A0A8H6BX36</accession>
<organism evidence="1 2">
    <name type="scientific">Candida albicans</name>
    <name type="common">Yeast</name>
    <dbReference type="NCBI Taxonomy" id="5476"/>
    <lineage>
        <taxon>Eukaryota</taxon>
        <taxon>Fungi</taxon>
        <taxon>Dikarya</taxon>
        <taxon>Ascomycota</taxon>
        <taxon>Saccharomycotina</taxon>
        <taxon>Pichiomycetes</taxon>
        <taxon>Debaryomycetaceae</taxon>
        <taxon>Candida/Lodderomyces clade</taxon>
        <taxon>Candida</taxon>
    </lineage>
</organism>
<reference evidence="1 2" key="1">
    <citation type="submission" date="2020-03" db="EMBL/GenBank/DDBJ databases">
        <title>FDA dAtabase for Regulatory Grade micrObial Sequences (FDA-ARGOS): Supporting development and validation of Infectious Disease Dx tests.</title>
        <authorList>
            <person name="Campos J."/>
            <person name="Goldberg B."/>
            <person name="Tallon L."/>
            <person name="Sadzewicz L."/>
            <person name="Vavikolanu K."/>
            <person name="Mehta A."/>
            <person name="Aluvathingal J."/>
            <person name="Nadendla S."/>
            <person name="Nandy P."/>
            <person name="Geyer C."/>
            <person name="Yan Y."/>
            <person name="Sichtig H."/>
        </authorList>
    </citation>
    <scope>NUCLEOTIDE SEQUENCE [LARGE SCALE GENOMIC DNA]</scope>
    <source>
        <strain evidence="1 2">FDAARGOS_656</strain>
    </source>
</reference>
<gene>
    <name evidence="1" type="ORF">FOB64_003895</name>
</gene>
<dbReference type="Proteomes" id="UP000536275">
    <property type="component" value="Unassembled WGS sequence"/>
</dbReference>
<protein>
    <submittedName>
        <fullName evidence="1">Uncharacterized protein</fullName>
    </submittedName>
</protein>
<comment type="caution">
    <text evidence="1">The sequence shown here is derived from an EMBL/GenBank/DDBJ whole genome shotgun (WGS) entry which is preliminary data.</text>
</comment>
<sequence length="104" mass="12036">MPDGIYNNEPFTIIKREIMGGVPCYTIEYEKGGCQTLQEETLERYAPDGTMYGAAFTIQSREIVYGLVFYKIRYETGVYDTIAEEVIKFQAPRAIKRFNSRKKN</sequence>